<evidence type="ECO:0000313" key="3">
    <source>
        <dbReference type="Proteomes" id="UP000219281"/>
    </source>
</evidence>
<evidence type="ECO:0000313" key="2">
    <source>
        <dbReference type="EMBL" id="SOD14871.1"/>
    </source>
</evidence>
<organism evidence="2 3">
    <name type="scientific">Pedobacter xixiisoli</name>
    <dbReference type="NCBI Taxonomy" id="1476464"/>
    <lineage>
        <taxon>Bacteria</taxon>
        <taxon>Pseudomonadati</taxon>
        <taxon>Bacteroidota</taxon>
        <taxon>Sphingobacteriia</taxon>
        <taxon>Sphingobacteriales</taxon>
        <taxon>Sphingobacteriaceae</taxon>
        <taxon>Pedobacter</taxon>
    </lineage>
</organism>
<dbReference type="InterPro" id="IPR025411">
    <property type="entry name" value="DUF4136"/>
</dbReference>
<proteinExistence type="predicted"/>
<name>A0A285ZYZ9_9SPHI</name>
<feature type="domain" description="DUF4136" evidence="1">
    <location>
        <begin position="49"/>
        <end position="206"/>
    </location>
</feature>
<dbReference type="EMBL" id="OCMT01000002">
    <property type="protein sequence ID" value="SOD14871.1"/>
    <property type="molecule type" value="Genomic_DNA"/>
</dbReference>
<protein>
    <recommendedName>
        <fullName evidence="1">DUF4136 domain-containing protein</fullName>
    </recommendedName>
</protein>
<evidence type="ECO:0000259" key="1">
    <source>
        <dbReference type="Pfam" id="PF13590"/>
    </source>
</evidence>
<keyword evidence="3" id="KW-1185">Reference proteome</keyword>
<reference evidence="3" key="1">
    <citation type="submission" date="2017-09" db="EMBL/GenBank/DDBJ databases">
        <authorList>
            <person name="Varghese N."/>
            <person name="Submissions S."/>
        </authorList>
    </citation>
    <scope>NUCLEOTIDE SEQUENCE [LARGE SCALE GENOMIC DNA]</scope>
    <source>
        <strain evidence="3">CGMCC 1.12803</strain>
    </source>
</reference>
<accession>A0A285ZYZ9</accession>
<dbReference type="Proteomes" id="UP000219281">
    <property type="component" value="Unassembled WGS sequence"/>
</dbReference>
<dbReference type="Gene3D" id="3.30.160.670">
    <property type="match status" value="1"/>
</dbReference>
<dbReference type="Pfam" id="PF13590">
    <property type="entry name" value="DUF4136"/>
    <property type="match status" value="1"/>
</dbReference>
<sequence>MYESKKVISKFIEVKNCITKHTNVMDSIKKLGGLLIVVVLLSSCTSLRVASDFDKEVNFKNYKTYNFYEKGLEKLEVNGLDKKRMIAAVDAEMQAKGFAKVEKPDLLVNLVVMKRDRTDVYDNGFYGGPWGWRGGWGWGMGWGAFGGGMRSVDRYQEGLFIIDFLDPKTKMHVWHGRGDGFNLDSFKNREERINTGVKEILAQYPPNAGQ</sequence>
<dbReference type="OrthoDB" id="5432251at2"/>
<dbReference type="AlphaFoldDB" id="A0A285ZYZ9"/>
<gene>
    <name evidence="2" type="ORF">SAMN06297358_1832</name>
</gene>